<dbReference type="GO" id="GO:0006935">
    <property type="term" value="P:chemotaxis"/>
    <property type="evidence" value="ECO:0007669"/>
    <property type="project" value="UniProtKB-KW"/>
</dbReference>
<keyword evidence="6" id="KW-0145">Chemotaxis</keyword>
<proteinExistence type="inferred from homology"/>
<evidence type="ECO:0000256" key="3">
    <source>
        <dbReference type="ARBA" id="ARBA00020392"/>
    </source>
</evidence>
<dbReference type="PANTHER" id="PTHR38786:SF1">
    <property type="entry name" value="FLAGELLAR FLIJ PROTEIN"/>
    <property type="match status" value="1"/>
</dbReference>
<feature type="region of interest" description="Disordered" evidence="12">
    <location>
        <begin position="125"/>
        <end position="156"/>
    </location>
</feature>
<dbReference type="RefSeq" id="WP_131298499.1">
    <property type="nucleotide sequence ID" value="NZ_JBHLST010000037.1"/>
</dbReference>
<dbReference type="NCBIfam" id="TIGR02473">
    <property type="entry name" value="flagell_FliJ"/>
    <property type="match status" value="1"/>
</dbReference>
<evidence type="ECO:0000256" key="1">
    <source>
        <dbReference type="ARBA" id="ARBA00004413"/>
    </source>
</evidence>
<dbReference type="InterPro" id="IPR018006">
    <property type="entry name" value="Flag_FliJ_proteobac"/>
</dbReference>
<dbReference type="GO" id="GO:0071973">
    <property type="term" value="P:bacterial-type flagellum-dependent cell motility"/>
    <property type="evidence" value="ECO:0007669"/>
    <property type="project" value="InterPro"/>
</dbReference>
<dbReference type="GO" id="GO:0044781">
    <property type="term" value="P:bacterial-type flagellum organization"/>
    <property type="evidence" value="ECO:0007669"/>
    <property type="project" value="UniProtKB-KW"/>
</dbReference>
<keyword evidence="5" id="KW-1003">Cell membrane</keyword>
<keyword evidence="8" id="KW-0653">Protein transport</keyword>
<evidence type="ECO:0000313" key="14">
    <source>
        <dbReference type="Proteomes" id="UP000295169"/>
    </source>
</evidence>
<evidence type="ECO:0000256" key="7">
    <source>
        <dbReference type="ARBA" id="ARBA00022795"/>
    </source>
</evidence>
<keyword evidence="13" id="KW-0969">Cilium</keyword>
<dbReference type="InterPro" id="IPR053716">
    <property type="entry name" value="Flag_assembly_chemotaxis_eff"/>
</dbReference>
<dbReference type="EMBL" id="SMMU01000023">
    <property type="protein sequence ID" value="TCL28068.1"/>
    <property type="molecule type" value="Genomic_DNA"/>
</dbReference>
<dbReference type="PRINTS" id="PR01004">
    <property type="entry name" value="FLGFLIJ"/>
</dbReference>
<keyword evidence="4" id="KW-0813">Transport</keyword>
<dbReference type="PIRSF" id="PIRSF019404">
    <property type="entry name" value="FliJ"/>
    <property type="match status" value="1"/>
</dbReference>
<dbReference type="GO" id="GO:0005886">
    <property type="term" value="C:plasma membrane"/>
    <property type="evidence" value="ECO:0007669"/>
    <property type="project" value="UniProtKB-SubCell"/>
</dbReference>
<reference evidence="13 14" key="1">
    <citation type="submission" date="2019-03" db="EMBL/GenBank/DDBJ databases">
        <title>Genomic Encyclopedia of Type Strains, Phase IV (KMG-IV): sequencing the most valuable type-strain genomes for metagenomic binning, comparative biology and taxonomic classification.</title>
        <authorList>
            <person name="Goeker M."/>
        </authorList>
    </citation>
    <scope>NUCLEOTIDE SEQUENCE [LARGE SCALE GENOMIC DNA]</scope>
    <source>
        <strain evidence="13 14">DSM 2286</strain>
    </source>
</reference>
<keyword evidence="13" id="KW-0282">Flagellum</keyword>
<evidence type="ECO:0000313" key="13">
    <source>
        <dbReference type="EMBL" id="TCL28068.1"/>
    </source>
</evidence>
<sequence>MSTTSALDTLIDLTREALETAGRTLADQRRTQQQAQTQMNTLEHYRQEYRQRLQQAMQEGIAPASLHNYRAFLASLDSAIQRAVQTLEAQRRQVDHSQRHWQEQRRKLNSYDTLVERRALLGQLRENRAEQRHSDETSAQLRLRRDTSGLPTDSSL</sequence>
<dbReference type="AlphaFoldDB" id="A0A4R1PKB2"/>
<comment type="subcellular location">
    <subcellularLocation>
        <location evidence="1">Cell membrane</location>
        <topology evidence="1">Peripheral membrane protein</topology>
        <orientation evidence="1">Cytoplasmic side</orientation>
    </subcellularLocation>
</comment>
<dbReference type="Gene3D" id="1.10.287.1700">
    <property type="match status" value="1"/>
</dbReference>
<dbReference type="GO" id="GO:0003774">
    <property type="term" value="F:cytoskeletal motor activity"/>
    <property type="evidence" value="ECO:0007669"/>
    <property type="project" value="InterPro"/>
</dbReference>
<dbReference type="GO" id="GO:0009288">
    <property type="term" value="C:bacterial-type flagellum"/>
    <property type="evidence" value="ECO:0007669"/>
    <property type="project" value="InterPro"/>
</dbReference>
<dbReference type="InterPro" id="IPR052570">
    <property type="entry name" value="FliJ"/>
</dbReference>
<keyword evidence="11" id="KW-0175">Coiled coil</keyword>
<evidence type="ECO:0000256" key="12">
    <source>
        <dbReference type="SAM" id="MobiDB-lite"/>
    </source>
</evidence>
<name>A0A4R1PKB2_9GAMM</name>
<dbReference type="PANTHER" id="PTHR38786">
    <property type="entry name" value="FLAGELLAR FLIJ PROTEIN"/>
    <property type="match status" value="1"/>
</dbReference>
<dbReference type="GO" id="GO:0015031">
    <property type="term" value="P:protein transport"/>
    <property type="evidence" value="ECO:0007669"/>
    <property type="project" value="UniProtKB-KW"/>
</dbReference>
<dbReference type="InterPro" id="IPR012823">
    <property type="entry name" value="Flagell_FliJ"/>
</dbReference>
<evidence type="ECO:0000256" key="4">
    <source>
        <dbReference type="ARBA" id="ARBA00022448"/>
    </source>
</evidence>
<protein>
    <recommendedName>
        <fullName evidence="3">Flagellar FliJ protein</fullName>
    </recommendedName>
</protein>
<keyword evidence="9" id="KW-0472">Membrane</keyword>
<comment type="caution">
    <text evidence="13">The sequence shown here is derived from an EMBL/GenBank/DDBJ whole genome shotgun (WGS) entry which is preliminary data.</text>
</comment>
<evidence type="ECO:0000256" key="2">
    <source>
        <dbReference type="ARBA" id="ARBA00010004"/>
    </source>
</evidence>
<keyword evidence="10" id="KW-1006">Bacterial flagellum protein export</keyword>
<dbReference type="Proteomes" id="UP000295169">
    <property type="component" value="Unassembled WGS sequence"/>
</dbReference>
<accession>A0A4R1PKB2</accession>
<feature type="coiled-coil region" evidence="11">
    <location>
        <begin position="32"/>
        <end position="93"/>
    </location>
</feature>
<evidence type="ECO:0000256" key="8">
    <source>
        <dbReference type="ARBA" id="ARBA00022927"/>
    </source>
</evidence>
<keyword evidence="7" id="KW-1005">Bacterial flagellum biogenesis</keyword>
<evidence type="ECO:0000256" key="10">
    <source>
        <dbReference type="ARBA" id="ARBA00023225"/>
    </source>
</evidence>
<feature type="compositionally biased region" description="Basic and acidic residues" evidence="12">
    <location>
        <begin position="125"/>
        <end position="136"/>
    </location>
</feature>
<evidence type="ECO:0000256" key="5">
    <source>
        <dbReference type="ARBA" id="ARBA00022475"/>
    </source>
</evidence>
<gene>
    <name evidence="13" type="ORF">EV691_12323</name>
</gene>
<keyword evidence="13" id="KW-0966">Cell projection</keyword>
<evidence type="ECO:0000256" key="9">
    <source>
        <dbReference type="ARBA" id="ARBA00023136"/>
    </source>
</evidence>
<organism evidence="13 14">
    <name type="scientific">Azotobacter chroococcum</name>
    <dbReference type="NCBI Taxonomy" id="353"/>
    <lineage>
        <taxon>Bacteria</taxon>
        <taxon>Pseudomonadati</taxon>
        <taxon>Pseudomonadota</taxon>
        <taxon>Gammaproteobacteria</taxon>
        <taxon>Pseudomonadales</taxon>
        <taxon>Pseudomonadaceae</taxon>
        <taxon>Azotobacter</taxon>
    </lineage>
</organism>
<evidence type="ECO:0000256" key="6">
    <source>
        <dbReference type="ARBA" id="ARBA00022500"/>
    </source>
</evidence>
<dbReference type="Pfam" id="PF02050">
    <property type="entry name" value="FliJ"/>
    <property type="match status" value="1"/>
</dbReference>
<comment type="similarity">
    <text evidence="2">Belongs to the FliJ family.</text>
</comment>
<evidence type="ECO:0000256" key="11">
    <source>
        <dbReference type="SAM" id="Coils"/>
    </source>
</evidence>